<protein>
    <submittedName>
        <fullName evidence="1">Unnamed protein product</fullName>
    </submittedName>
</protein>
<evidence type="ECO:0000313" key="2">
    <source>
        <dbReference type="Proteomes" id="UP001165064"/>
    </source>
</evidence>
<dbReference type="EMBL" id="BSXS01005728">
    <property type="protein sequence ID" value="GME84743.1"/>
    <property type="molecule type" value="Genomic_DNA"/>
</dbReference>
<accession>A0ACB5TB58</accession>
<reference evidence="1" key="1">
    <citation type="submission" date="2023-04" db="EMBL/GenBank/DDBJ databases">
        <title>Ambrosiozyma monospora NBRC 10751.</title>
        <authorList>
            <person name="Ichikawa N."/>
            <person name="Sato H."/>
            <person name="Tonouchi N."/>
        </authorList>
    </citation>
    <scope>NUCLEOTIDE SEQUENCE</scope>
    <source>
        <strain evidence="1">NBRC 10751</strain>
    </source>
</reference>
<name>A0ACB5TB58_AMBMO</name>
<evidence type="ECO:0000313" key="1">
    <source>
        <dbReference type="EMBL" id="GME84743.1"/>
    </source>
</evidence>
<organism evidence="1 2">
    <name type="scientific">Ambrosiozyma monospora</name>
    <name type="common">Yeast</name>
    <name type="synonym">Endomycopsis monosporus</name>
    <dbReference type="NCBI Taxonomy" id="43982"/>
    <lineage>
        <taxon>Eukaryota</taxon>
        <taxon>Fungi</taxon>
        <taxon>Dikarya</taxon>
        <taxon>Ascomycota</taxon>
        <taxon>Saccharomycotina</taxon>
        <taxon>Pichiomycetes</taxon>
        <taxon>Pichiales</taxon>
        <taxon>Pichiaceae</taxon>
        <taxon>Ambrosiozyma</taxon>
    </lineage>
</organism>
<sequence>MSWNKSNGVSFKSSVPELFDLIVALESEGFEVPIDVKQKSDEISSDGLDENSTEIRELRLKLFDKLQKIKKSNDEIKYLEFEAAEKSSMISKLTEKSNVFQKIVEITEKYGDDYDSILAELPKKAEDAETRQALIRLIVSIIEPQYKVLIEQWTPTDTVGTETLVDKLVGWSELFNELEAFAEENVNQLLQDDSNDEQELTLFTSMVITYLLPKLTDFYQNSWSVGLPNVGILILQEFRSSKKLFPPSVFNYFCQNVLLPKFKTAVEQFWIVGESEGPEVWLIDWLTLIHDSIIDEIVEFYGLTHMQVKKTDSEKE</sequence>
<dbReference type="Proteomes" id="UP001165064">
    <property type="component" value="Unassembled WGS sequence"/>
</dbReference>
<keyword evidence="2" id="KW-1185">Reference proteome</keyword>
<comment type="caution">
    <text evidence="1">The sequence shown here is derived from an EMBL/GenBank/DDBJ whole genome shotgun (WGS) entry which is preliminary data.</text>
</comment>
<proteinExistence type="predicted"/>
<gene>
    <name evidence="1" type="ORF">Amon02_000706400</name>
</gene>